<reference evidence="2" key="1">
    <citation type="submission" date="2023-03" db="EMBL/GenBank/DDBJ databases">
        <title>Near-Complete genome sequence of Lipomyces tetrasporous NRRL Y-64009, an oleaginous yeast capable of growing on lignocellulosic hydrolysates.</title>
        <authorList>
            <consortium name="Lawrence Berkeley National Laboratory"/>
            <person name="Jagtap S.S."/>
            <person name="Liu J.-J."/>
            <person name="Walukiewicz H.E."/>
            <person name="Pangilinan J."/>
            <person name="Lipzen A."/>
            <person name="Ahrendt S."/>
            <person name="Koriabine M."/>
            <person name="Cobaugh K."/>
            <person name="Salamov A."/>
            <person name="Yoshinaga Y."/>
            <person name="Ng V."/>
            <person name="Daum C."/>
            <person name="Grigoriev I.V."/>
            <person name="Slininger P.J."/>
            <person name="Dien B.S."/>
            <person name="Jin Y.-S."/>
            <person name="Rao C.V."/>
        </authorList>
    </citation>
    <scope>NUCLEOTIDE SEQUENCE</scope>
    <source>
        <strain evidence="2">NRRL Y-64009</strain>
    </source>
</reference>
<gene>
    <name evidence="2" type="ORF">POJ06DRAFT_243461</name>
</gene>
<organism evidence="2 3">
    <name type="scientific">Lipomyces tetrasporus</name>
    <dbReference type="NCBI Taxonomy" id="54092"/>
    <lineage>
        <taxon>Eukaryota</taxon>
        <taxon>Fungi</taxon>
        <taxon>Dikarya</taxon>
        <taxon>Ascomycota</taxon>
        <taxon>Saccharomycotina</taxon>
        <taxon>Lipomycetes</taxon>
        <taxon>Lipomycetales</taxon>
        <taxon>Lipomycetaceae</taxon>
        <taxon>Lipomyces</taxon>
    </lineage>
</organism>
<dbReference type="GeneID" id="80881534"/>
<comment type="caution">
    <text evidence="2">The sequence shown here is derived from an EMBL/GenBank/DDBJ whole genome shotgun (WGS) entry which is preliminary data.</text>
</comment>
<evidence type="ECO:0000313" key="3">
    <source>
        <dbReference type="Proteomes" id="UP001217417"/>
    </source>
</evidence>
<feature type="signal peptide" evidence="1">
    <location>
        <begin position="1"/>
        <end position="18"/>
    </location>
</feature>
<dbReference type="AlphaFoldDB" id="A0AAD7QZ64"/>
<keyword evidence="1" id="KW-0732">Signal</keyword>
<feature type="chain" id="PRO_5041945226" description="Secreted protein" evidence="1">
    <location>
        <begin position="19"/>
        <end position="109"/>
    </location>
</feature>
<dbReference type="RefSeq" id="XP_056047520.1">
    <property type="nucleotide sequence ID" value="XM_056186368.1"/>
</dbReference>
<evidence type="ECO:0000313" key="2">
    <source>
        <dbReference type="EMBL" id="KAJ8104070.1"/>
    </source>
</evidence>
<evidence type="ECO:0000256" key="1">
    <source>
        <dbReference type="SAM" id="SignalP"/>
    </source>
</evidence>
<evidence type="ECO:0008006" key="4">
    <source>
        <dbReference type="Google" id="ProtNLM"/>
    </source>
</evidence>
<proteinExistence type="predicted"/>
<name>A0AAD7QZ64_9ASCO</name>
<dbReference type="EMBL" id="JARPMG010000001">
    <property type="protein sequence ID" value="KAJ8104070.1"/>
    <property type="molecule type" value="Genomic_DNA"/>
</dbReference>
<protein>
    <recommendedName>
        <fullName evidence="4">Secreted protein</fullName>
    </recommendedName>
</protein>
<sequence>MMMMMMMMLLMLMAGMSSAPPTRKATMRRTHPHRRAVGWPGKQAEASGSRRTRHVHDARGLLGLWIGLIGAERARFTLVRRPGCRTTGCRQVTQNRAAATAGLALRCRP</sequence>
<keyword evidence="3" id="KW-1185">Reference proteome</keyword>
<dbReference type="Proteomes" id="UP001217417">
    <property type="component" value="Unassembled WGS sequence"/>
</dbReference>
<accession>A0AAD7QZ64</accession>